<feature type="compositionally biased region" description="Basic and acidic residues" evidence="1">
    <location>
        <begin position="49"/>
        <end position="66"/>
    </location>
</feature>
<evidence type="ECO:0000256" key="1">
    <source>
        <dbReference type="SAM" id="MobiDB-lite"/>
    </source>
</evidence>
<keyword evidence="3" id="KW-1185">Reference proteome</keyword>
<sequence length="66" mass="7227">MAIELTDDLIALEEAAWVEQQEGRLTVATAAAVQQAITAHAAATGQSRYDVEQEVKRRVRHPEPDA</sequence>
<dbReference type="RefSeq" id="WP_228869917.1">
    <property type="nucleotide sequence ID" value="NZ_JAHUVW010000001.1"/>
</dbReference>
<feature type="region of interest" description="Disordered" evidence="1">
    <location>
        <begin position="43"/>
        <end position="66"/>
    </location>
</feature>
<evidence type="ECO:0000313" key="2">
    <source>
        <dbReference type="EMBL" id="MBV7671361.1"/>
    </source>
</evidence>
<dbReference type="EMBL" id="JAHUVW010000001">
    <property type="protein sequence ID" value="MBV7671361.1"/>
    <property type="molecule type" value="Genomic_DNA"/>
</dbReference>
<accession>A0ABS6TTF3</accession>
<dbReference type="Proteomes" id="UP000735541">
    <property type="component" value="Unassembled WGS sequence"/>
</dbReference>
<gene>
    <name evidence="2" type="ORF">STHAL_18085</name>
</gene>
<reference evidence="2 3" key="1">
    <citation type="submission" date="2021-07" db="EMBL/GenBank/DDBJ databases">
        <title>Sequencing Streptomyces halstedii LGO-A4 genome an citrus endophytic actinomycete.</title>
        <authorList>
            <person name="Samborskyy M."/>
            <person name="Scott N."/>
            <person name="Deglau R."/>
            <person name="Dickens S."/>
            <person name="Oliveira L.G."/>
        </authorList>
    </citation>
    <scope>NUCLEOTIDE SEQUENCE [LARGE SCALE GENOMIC DNA]</scope>
    <source>
        <strain evidence="2 3">LGO-A4</strain>
    </source>
</reference>
<evidence type="ECO:0000313" key="3">
    <source>
        <dbReference type="Proteomes" id="UP000735541"/>
    </source>
</evidence>
<organism evidence="2 3">
    <name type="scientific">Streptomyces halstedii</name>
    <dbReference type="NCBI Taxonomy" id="1944"/>
    <lineage>
        <taxon>Bacteria</taxon>
        <taxon>Bacillati</taxon>
        <taxon>Actinomycetota</taxon>
        <taxon>Actinomycetes</taxon>
        <taxon>Kitasatosporales</taxon>
        <taxon>Streptomycetaceae</taxon>
        <taxon>Streptomyces</taxon>
    </lineage>
</organism>
<proteinExistence type="predicted"/>
<comment type="caution">
    <text evidence="2">The sequence shown here is derived from an EMBL/GenBank/DDBJ whole genome shotgun (WGS) entry which is preliminary data.</text>
</comment>
<name>A0ABS6TTF3_STRHA</name>
<evidence type="ECO:0008006" key="4">
    <source>
        <dbReference type="Google" id="ProtNLM"/>
    </source>
</evidence>
<protein>
    <recommendedName>
        <fullName evidence="4">CopG family transcriptional regulator</fullName>
    </recommendedName>
</protein>